<sequence length="55" mass="6317">MIKKMLLEAWGCKHQSRPSHHCFNATVTKGVQRSANNDGPQLLSLHTPRGFHFRF</sequence>
<name>A0A6C0KG82_9ZZZZ</name>
<proteinExistence type="predicted"/>
<organism evidence="1">
    <name type="scientific">viral metagenome</name>
    <dbReference type="NCBI Taxonomy" id="1070528"/>
    <lineage>
        <taxon>unclassified sequences</taxon>
        <taxon>metagenomes</taxon>
        <taxon>organismal metagenomes</taxon>
    </lineage>
</organism>
<reference evidence="1" key="1">
    <citation type="journal article" date="2020" name="Nature">
        <title>Giant virus diversity and host interactions through global metagenomics.</title>
        <authorList>
            <person name="Schulz F."/>
            <person name="Roux S."/>
            <person name="Paez-Espino D."/>
            <person name="Jungbluth S."/>
            <person name="Walsh D.A."/>
            <person name="Denef V.J."/>
            <person name="McMahon K.D."/>
            <person name="Konstantinidis K.T."/>
            <person name="Eloe-Fadrosh E.A."/>
            <person name="Kyrpides N.C."/>
            <person name="Woyke T."/>
        </authorList>
    </citation>
    <scope>NUCLEOTIDE SEQUENCE</scope>
    <source>
        <strain evidence="1">GVMAG-S-1103017-68</strain>
    </source>
</reference>
<dbReference type="AlphaFoldDB" id="A0A6C0KG82"/>
<evidence type="ECO:0000313" key="1">
    <source>
        <dbReference type="EMBL" id="QHU15274.1"/>
    </source>
</evidence>
<protein>
    <submittedName>
        <fullName evidence="1">Uncharacterized protein</fullName>
    </submittedName>
</protein>
<accession>A0A6C0KG82</accession>
<dbReference type="EMBL" id="MN740854">
    <property type="protein sequence ID" value="QHU15274.1"/>
    <property type="molecule type" value="Genomic_DNA"/>
</dbReference>